<dbReference type="InterPro" id="IPR011075">
    <property type="entry name" value="TetR_C"/>
</dbReference>
<dbReference type="Proteomes" id="UP001139502">
    <property type="component" value="Unassembled WGS sequence"/>
</dbReference>
<dbReference type="InterPro" id="IPR050109">
    <property type="entry name" value="HTH-type_TetR-like_transc_reg"/>
</dbReference>
<protein>
    <submittedName>
        <fullName evidence="6">TetR/AcrR family transcriptional regulator</fullName>
    </submittedName>
</protein>
<dbReference type="SUPFAM" id="SSF46689">
    <property type="entry name" value="Homeodomain-like"/>
    <property type="match status" value="1"/>
</dbReference>
<feature type="domain" description="Tetracyclin repressor-like C-terminal" evidence="5">
    <location>
        <begin position="77"/>
        <end position="189"/>
    </location>
</feature>
<dbReference type="PANTHER" id="PTHR30055:SF148">
    <property type="entry name" value="TETR-FAMILY TRANSCRIPTIONAL REGULATOR"/>
    <property type="match status" value="1"/>
</dbReference>
<organism evidence="6 7">
    <name type="scientific">Rothia santali</name>
    <dbReference type="NCBI Taxonomy" id="2949643"/>
    <lineage>
        <taxon>Bacteria</taxon>
        <taxon>Bacillati</taxon>
        <taxon>Actinomycetota</taxon>
        <taxon>Actinomycetes</taxon>
        <taxon>Micrococcales</taxon>
        <taxon>Micrococcaceae</taxon>
        <taxon>Rothia</taxon>
    </lineage>
</organism>
<dbReference type="InterPro" id="IPR036271">
    <property type="entry name" value="Tet_transcr_reg_TetR-rel_C_sf"/>
</dbReference>
<dbReference type="InterPro" id="IPR009057">
    <property type="entry name" value="Homeodomain-like_sf"/>
</dbReference>
<accession>A0A9X2HHM5</accession>
<dbReference type="EMBL" id="JANAFB010000015">
    <property type="protein sequence ID" value="MCP3425866.1"/>
    <property type="molecule type" value="Genomic_DNA"/>
</dbReference>
<sequence length="197" mass="21857">MTSTGRVGRPADPAIGRALREAAEETLATRGYSELKVDRLVRQVGTTRAAFHRRYQSIDHLALEILMARFGGRKAEPTGSLLGDLIAIQVKGFRMFTDPTFARSVLGILAVTQGDLEIREHYRLGFVAPRREVIRGAITAAVERGELAREPEDTEYICDLLIGPLFARLLLPTTNELDEDFARRTAETVYRELTSGG</sequence>
<comment type="caution">
    <text evidence="6">The sequence shown here is derived from an EMBL/GenBank/DDBJ whole genome shotgun (WGS) entry which is preliminary data.</text>
</comment>
<feature type="domain" description="HTH tetR-type" evidence="4">
    <location>
        <begin position="21"/>
        <end position="65"/>
    </location>
</feature>
<dbReference type="GO" id="GO:0003700">
    <property type="term" value="F:DNA-binding transcription factor activity"/>
    <property type="evidence" value="ECO:0007669"/>
    <property type="project" value="TreeGrafter"/>
</dbReference>
<dbReference type="Gene3D" id="1.10.357.10">
    <property type="entry name" value="Tetracycline Repressor, domain 2"/>
    <property type="match status" value="1"/>
</dbReference>
<reference evidence="6" key="1">
    <citation type="submission" date="2022-06" db="EMBL/GenBank/DDBJ databases">
        <title>Rothia sp. isolated from sandalwood seedling.</title>
        <authorList>
            <person name="Tuikhar N."/>
            <person name="Kirdat K."/>
            <person name="Thorat V."/>
            <person name="Swetha P."/>
            <person name="Padma S."/>
            <person name="Sundararaj R."/>
            <person name="Yadav A."/>
        </authorList>
    </citation>
    <scope>NUCLEOTIDE SEQUENCE</scope>
    <source>
        <strain evidence="6">AR01</strain>
    </source>
</reference>
<name>A0A9X2HHM5_9MICC</name>
<evidence type="ECO:0000259" key="5">
    <source>
        <dbReference type="Pfam" id="PF16859"/>
    </source>
</evidence>
<dbReference type="InterPro" id="IPR001647">
    <property type="entry name" value="HTH_TetR"/>
</dbReference>
<dbReference type="PANTHER" id="PTHR30055">
    <property type="entry name" value="HTH-TYPE TRANSCRIPTIONAL REGULATOR RUTR"/>
    <property type="match status" value="1"/>
</dbReference>
<evidence type="ECO:0000313" key="7">
    <source>
        <dbReference type="Proteomes" id="UP001139502"/>
    </source>
</evidence>
<evidence type="ECO:0000256" key="2">
    <source>
        <dbReference type="ARBA" id="ARBA00023125"/>
    </source>
</evidence>
<keyword evidence="3" id="KW-0804">Transcription</keyword>
<keyword evidence="2" id="KW-0238">DNA-binding</keyword>
<dbReference type="AlphaFoldDB" id="A0A9X2HHM5"/>
<evidence type="ECO:0000256" key="1">
    <source>
        <dbReference type="ARBA" id="ARBA00023015"/>
    </source>
</evidence>
<dbReference type="Pfam" id="PF00440">
    <property type="entry name" value="TetR_N"/>
    <property type="match status" value="1"/>
</dbReference>
<evidence type="ECO:0000256" key="3">
    <source>
        <dbReference type="ARBA" id="ARBA00023163"/>
    </source>
</evidence>
<keyword evidence="7" id="KW-1185">Reference proteome</keyword>
<gene>
    <name evidence="6" type="ORF">NBM05_07565</name>
</gene>
<evidence type="ECO:0000313" key="6">
    <source>
        <dbReference type="EMBL" id="MCP3425866.1"/>
    </source>
</evidence>
<keyword evidence="1" id="KW-0805">Transcription regulation</keyword>
<dbReference type="SUPFAM" id="SSF48498">
    <property type="entry name" value="Tetracyclin repressor-like, C-terminal domain"/>
    <property type="match status" value="1"/>
</dbReference>
<evidence type="ECO:0000259" key="4">
    <source>
        <dbReference type="Pfam" id="PF00440"/>
    </source>
</evidence>
<dbReference type="Pfam" id="PF16859">
    <property type="entry name" value="TetR_C_11"/>
    <property type="match status" value="1"/>
</dbReference>
<dbReference type="GO" id="GO:0000976">
    <property type="term" value="F:transcription cis-regulatory region binding"/>
    <property type="evidence" value="ECO:0007669"/>
    <property type="project" value="TreeGrafter"/>
</dbReference>
<proteinExistence type="predicted"/>